<dbReference type="Gene3D" id="1.10.490.10">
    <property type="entry name" value="Globins"/>
    <property type="match status" value="1"/>
</dbReference>
<reference evidence="7" key="1">
    <citation type="submission" date="2021-02" db="EMBL/GenBank/DDBJ databases">
        <authorList>
            <person name="Nowell W R."/>
        </authorList>
    </citation>
    <scope>NUCLEOTIDE SEQUENCE</scope>
</reference>
<dbReference type="GO" id="GO:0046872">
    <property type="term" value="F:metal ion binding"/>
    <property type="evidence" value="ECO:0007669"/>
    <property type="project" value="UniProtKB-KW"/>
</dbReference>
<dbReference type="Gene3D" id="3.40.50.80">
    <property type="entry name" value="Nucleotide-binding domain of ferredoxin-NADP reductase (FNR) module"/>
    <property type="match status" value="1"/>
</dbReference>
<keyword evidence="5" id="KW-0813">Transport</keyword>
<evidence type="ECO:0000313" key="7">
    <source>
        <dbReference type="EMBL" id="CAF1684892.1"/>
    </source>
</evidence>
<dbReference type="PANTHER" id="PTHR43396">
    <property type="entry name" value="FLAVOHEMOPROTEIN"/>
    <property type="match status" value="1"/>
</dbReference>
<sequence length="152" mass="17282">MIKKIITPETEVYICGSVPFMNKVEEYLSQFGHPLSQIHIEAYQPSLSLIKDAAKMSITEEQKRIVKSTAPILKENGKEITSIFYKQLFKSHPELLNLFNQTNQKIGTQPLALANTVYFAAENIDNLEVLMPQVLTIANKHRALTVQPEHYP</sequence>
<evidence type="ECO:0000256" key="2">
    <source>
        <dbReference type="ARBA" id="ARBA00022617"/>
    </source>
</evidence>
<keyword evidence="5" id="KW-0561">Oxygen transport</keyword>
<evidence type="ECO:0000313" key="8">
    <source>
        <dbReference type="Proteomes" id="UP000663828"/>
    </source>
</evidence>
<keyword evidence="8" id="KW-1185">Reference proteome</keyword>
<dbReference type="InterPro" id="IPR009050">
    <property type="entry name" value="Globin-like_sf"/>
</dbReference>
<evidence type="ECO:0000256" key="1">
    <source>
        <dbReference type="ARBA" id="ARBA00022575"/>
    </source>
</evidence>
<dbReference type="PANTHER" id="PTHR43396:SF3">
    <property type="entry name" value="FLAVOHEMOPROTEIN"/>
    <property type="match status" value="1"/>
</dbReference>
<feature type="non-terminal residue" evidence="7">
    <location>
        <position position="1"/>
    </location>
</feature>
<accession>A0A816H9W0</accession>
<dbReference type="AlphaFoldDB" id="A0A816H9W0"/>
<dbReference type="GO" id="GO:0020037">
    <property type="term" value="F:heme binding"/>
    <property type="evidence" value="ECO:0007669"/>
    <property type="project" value="InterPro"/>
</dbReference>
<organism evidence="7 8">
    <name type="scientific">Adineta ricciae</name>
    <name type="common">Rotifer</name>
    <dbReference type="NCBI Taxonomy" id="249248"/>
    <lineage>
        <taxon>Eukaryota</taxon>
        <taxon>Metazoa</taxon>
        <taxon>Spiralia</taxon>
        <taxon>Gnathifera</taxon>
        <taxon>Rotifera</taxon>
        <taxon>Eurotatoria</taxon>
        <taxon>Bdelloidea</taxon>
        <taxon>Adinetida</taxon>
        <taxon>Adinetidae</taxon>
        <taxon>Adineta</taxon>
    </lineage>
</organism>
<dbReference type="PROSITE" id="PS01033">
    <property type="entry name" value="GLOBIN"/>
    <property type="match status" value="1"/>
</dbReference>
<gene>
    <name evidence="7" type="ORF">XAT740_LOCUS61614</name>
</gene>
<feature type="domain" description="Globin" evidence="6">
    <location>
        <begin position="57"/>
        <end position="152"/>
    </location>
</feature>
<dbReference type="GO" id="GO:0046210">
    <property type="term" value="P:nitric oxide catabolic process"/>
    <property type="evidence" value="ECO:0007669"/>
    <property type="project" value="TreeGrafter"/>
</dbReference>
<dbReference type="EMBL" id="CAJNOR010016364">
    <property type="protein sequence ID" value="CAF1684892.1"/>
    <property type="molecule type" value="Genomic_DNA"/>
</dbReference>
<dbReference type="InterPro" id="IPR012292">
    <property type="entry name" value="Globin/Proto"/>
</dbReference>
<dbReference type="SUPFAM" id="SSF52343">
    <property type="entry name" value="Ferredoxin reductase-like, C-terminal NADP-linked domain"/>
    <property type="match status" value="1"/>
</dbReference>
<proteinExistence type="inferred from homology"/>
<dbReference type="GO" id="GO:0005344">
    <property type="term" value="F:oxygen carrier activity"/>
    <property type="evidence" value="ECO:0007669"/>
    <property type="project" value="UniProtKB-KW"/>
</dbReference>
<dbReference type="Pfam" id="PF00042">
    <property type="entry name" value="Globin"/>
    <property type="match status" value="1"/>
</dbReference>
<evidence type="ECO:0000256" key="3">
    <source>
        <dbReference type="ARBA" id="ARBA00022723"/>
    </source>
</evidence>
<keyword evidence="4" id="KW-0408">Iron</keyword>
<name>A0A816H9W0_ADIRI</name>
<dbReference type="InterPro" id="IPR000971">
    <property type="entry name" value="Globin"/>
</dbReference>
<evidence type="ECO:0000256" key="4">
    <source>
        <dbReference type="ARBA" id="ARBA00023004"/>
    </source>
</evidence>
<keyword evidence="3" id="KW-0479">Metal-binding</keyword>
<evidence type="ECO:0000259" key="6">
    <source>
        <dbReference type="PROSITE" id="PS01033"/>
    </source>
</evidence>
<keyword evidence="1" id="KW-0216">Detoxification</keyword>
<keyword evidence="2 5" id="KW-0349">Heme</keyword>
<dbReference type="GO" id="GO:0019825">
    <property type="term" value="F:oxygen binding"/>
    <property type="evidence" value="ECO:0007669"/>
    <property type="project" value="InterPro"/>
</dbReference>
<dbReference type="InterPro" id="IPR039261">
    <property type="entry name" value="FNR_nucleotide-bd"/>
</dbReference>
<dbReference type="GO" id="GO:0071949">
    <property type="term" value="F:FAD binding"/>
    <property type="evidence" value="ECO:0007669"/>
    <property type="project" value="TreeGrafter"/>
</dbReference>
<dbReference type="GO" id="GO:0008941">
    <property type="term" value="F:nitric oxide dioxygenase NAD(P)H activity"/>
    <property type="evidence" value="ECO:0007669"/>
    <property type="project" value="TreeGrafter"/>
</dbReference>
<dbReference type="SUPFAM" id="SSF46458">
    <property type="entry name" value="Globin-like"/>
    <property type="match status" value="1"/>
</dbReference>
<protein>
    <recommendedName>
        <fullName evidence="6">Globin domain-containing protein</fullName>
    </recommendedName>
</protein>
<comment type="caution">
    <text evidence="7">The sequence shown here is derived from an EMBL/GenBank/DDBJ whole genome shotgun (WGS) entry which is preliminary data.</text>
</comment>
<comment type="similarity">
    <text evidence="5">Belongs to the globin family.</text>
</comment>
<evidence type="ECO:0000256" key="5">
    <source>
        <dbReference type="RuleBase" id="RU000356"/>
    </source>
</evidence>
<dbReference type="GO" id="GO:0071500">
    <property type="term" value="P:cellular response to nitrosative stress"/>
    <property type="evidence" value="ECO:0007669"/>
    <property type="project" value="TreeGrafter"/>
</dbReference>
<dbReference type="Proteomes" id="UP000663828">
    <property type="component" value="Unassembled WGS sequence"/>
</dbReference>